<name>A0ABP0J412_9DINO</name>
<accession>A0ABP0J412</accession>
<gene>
    <name evidence="2" type="ORF">SCF082_LOCUS10155</name>
</gene>
<feature type="compositionally biased region" description="Basic and acidic residues" evidence="1">
    <location>
        <begin position="698"/>
        <end position="725"/>
    </location>
</feature>
<dbReference type="Proteomes" id="UP001642464">
    <property type="component" value="Unassembled WGS sequence"/>
</dbReference>
<sequence>MLLLLGHILDNAGSAIRSIVCDNHSSHKLIKQALLGQYAARPHVPFFGSLEYESLPMTCIPNLSFRVALIDGSHARTICFGTFWCDMSGSRDLGMMPSAYCGYDGQSDAQAAMLLNPWHTVHIQPDAVNAADASIPWCLRGALLTNCVLSLLQSAVMHRKLSLETRLENALCTHILLDLGRMMSLEREKDLGVKRGSLFFDSATIRNLKNLVGCVAIVAASLPDGYAFKPWKMCELPLEWHFGMLRGQYTSAQMSVRNFIQADAILGAKTVRKQSKVGQEAVLQLSEFEAMGLPQKRLSEEQFQAAATRAMKAAFELMERCSTMTKEECADDEEDELLVDDDGAMGEDDGNKRIKHSNTDRECFDVFKQIQAREKQASGFVGTEGAEKHAKITLDREEVIECLNAEPAEGEPGHKPLAGDIPAKTLYELFHHPSVQEDLQSDRIWIHLWKLVVRLRTEKGQGCDTGFIKNHRTCRMRTANLNWHQQLEHACRLVNMQNGLSANRISRMQAWKTIAASNARKVLQMDADALPDTFHAGQVVLALPPMEPPAWRVAVVLAVWVIAGKKVKPTHLPMPTDKVHSMRLCLMDPVEGDMEGTFRAHSESISVVATPFRVACVLGVESESPHSDCFQCKLDQDSLHAVQRAHLIKHWPKNLLEKADGSAPAKTSTAPGVNASPKARKRTRDVITSPQIVKGKHDKPDDPASPEKKDKKDKKAAVEEKENPGKGKKPTTKKSQTQSQAAVVDKEISFVPDSFRRSTDGDKNIKLQMRQLLRLYSDAFPDHPLTAKELNGLEWEETVQRAPQYFSNLLAKTRARNQYSSSVFHIFAKISDQLKSKPPQRSAWMALLREIPAGSLGL</sequence>
<evidence type="ECO:0000256" key="1">
    <source>
        <dbReference type="SAM" id="MobiDB-lite"/>
    </source>
</evidence>
<evidence type="ECO:0000313" key="3">
    <source>
        <dbReference type="Proteomes" id="UP001642464"/>
    </source>
</evidence>
<feature type="region of interest" description="Disordered" evidence="1">
    <location>
        <begin position="659"/>
        <end position="745"/>
    </location>
</feature>
<dbReference type="EMBL" id="CAXAMM010005892">
    <property type="protein sequence ID" value="CAK9009092.1"/>
    <property type="molecule type" value="Genomic_DNA"/>
</dbReference>
<comment type="caution">
    <text evidence="2">The sequence shown here is derived from an EMBL/GenBank/DDBJ whole genome shotgun (WGS) entry which is preliminary data.</text>
</comment>
<proteinExistence type="predicted"/>
<protein>
    <submittedName>
        <fullName evidence="2">Uncharacterized protein</fullName>
    </submittedName>
</protein>
<organism evidence="2 3">
    <name type="scientific">Durusdinium trenchii</name>
    <dbReference type="NCBI Taxonomy" id="1381693"/>
    <lineage>
        <taxon>Eukaryota</taxon>
        <taxon>Sar</taxon>
        <taxon>Alveolata</taxon>
        <taxon>Dinophyceae</taxon>
        <taxon>Suessiales</taxon>
        <taxon>Symbiodiniaceae</taxon>
        <taxon>Durusdinium</taxon>
    </lineage>
</organism>
<keyword evidence="3" id="KW-1185">Reference proteome</keyword>
<evidence type="ECO:0000313" key="2">
    <source>
        <dbReference type="EMBL" id="CAK9009092.1"/>
    </source>
</evidence>
<reference evidence="2 3" key="1">
    <citation type="submission" date="2024-02" db="EMBL/GenBank/DDBJ databases">
        <authorList>
            <person name="Chen Y."/>
            <person name="Shah S."/>
            <person name="Dougan E. K."/>
            <person name="Thang M."/>
            <person name="Chan C."/>
        </authorList>
    </citation>
    <scope>NUCLEOTIDE SEQUENCE [LARGE SCALE GENOMIC DNA]</scope>
</reference>